<keyword evidence="2" id="KW-1185">Reference proteome</keyword>
<name>F9UAP6_9GAMM</name>
<gene>
    <name evidence="1" type="ORF">ThimaDRAFT_1932</name>
</gene>
<evidence type="ECO:0000313" key="1">
    <source>
        <dbReference type="EMBL" id="EGV18514.1"/>
    </source>
</evidence>
<organism evidence="1 2">
    <name type="scientific">Thiocapsa marina 5811</name>
    <dbReference type="NCBI Taxonomy" id="768671"/>
    <lineage>
        <taxon>Bacteria</taxon>
        <taxon>Pseudomonadati</taxon>
        <taxon>Pseudomonadota</taxon>
        <taxon>Gammaproteobacteria</taxon>
        <taxon>Chromatiales</taxon>
        <taxon>Chromatiaceae</taxon>
        <taxon>Thiocapsa</taxon>
    </lineage>
</organism>
<accession>F9UAP6</accession>
<dbReference type="EMBL" id="AFWV01000006">
    <property type="protein sequence ID" value="EGV18514.1"/>
    <property type="molecule type" value="Genomic_DNA"/>
</dbReference>
<dbReference type="Proteomes" id="UP000005459">
    <property type="component" value="Unassembled WGS sequence"/>
</dbReference>
<proteinExistence type="predicted"/>
<dbReference type="AlphaFoldDB" id="F9UAP6"/>
<reference evidence="1 2" key="1">
    <citation type="submission" date="2011-06" db="EMBL/GenBank/DDBJ databases">
        <title>The draft genome of Thiocapsa marina 5811.</title>
        <authorList>
            <consortium name="US DOE Joint Genome Institute (JGI-PGF)"/>
            <person name="Lucas S."/>
            <person name="Han J."/>
            <person name="Cheng J.-F."/>
            <person name="Goodwin L."/>
            <person name="Pitluck S."/>
            <person name="Peters L."/>
            <person name="Land M.L."/>
            <person name="Hauser L."/>
            <person name="Vogl K."/>
            <person name="Liu Z."/>
            <person name="Imhoff J."/>
            <person name="Thiel V."/>
            <person name="Frigaard N.-U."/>
            <person name="Bryant D."/>
            <person name="Woyke T.J."/>
        </authorList>
    </citation>
    <scope>NUCLEOTIDE SEQUENCE [LARGE SCALE GENOMIC DNA]</scope>
    <source>
        <strain evidence="1 2">5811</strain>
    </source>
</reference>
<protein>
    <submittedName>
        <fullName evidence="1">Uncharacterized protein</fullName>
    </submittedName>
</protein>
<sequence>MQISLQSYLRASFGCRGVSWVLRPLAGYLPLGAPASTNVLNWYCRWGLALLLHLDAVGCAWRGTSGVSNPCVP</sequence>
<evidence type="ECO:0000313" key="2">
    <source>
        <dbReference type="Proteomes" id="UP000005459"/>
    </source>
</evidence>